<gene>
    <name evidence="2" type="ORF">HINF_LOCUS40557</name>
    <name evidence="3" type="ORF">HINF_LOCUS8815</name>
</gene>
<dbReference type="Proteomes" id="UP001642409">
    <property type="component" value="Unassembled WGS sequence"/>
</dbReference>
<dbReference type="EMBL" id="CAXDID020000018">
    <property type="protein sequence ID" value="CAL5985354.1"/>
    <property type="molecule type" value="Genomic_DNA"/>
</dbReference>
<feature type="transmembrane region" description="Helical" evidence="1">
    <location>
        <begin position="530"/>
        <end position="553"/>
    </location>
</feature>
<comment type="caution">
    <text evidence="2">The sequence shown here is derived from an EMBL/GenBank/DDBJ whole genome shotgun (WGS) entry which is preliminary data.</text>
</comment>
<sequence length="558" mass="63978">MIVLLQVVSVDVKSFKQCFSPASFIVGNSLTRTITITLIPNPLMKLIPSDNMCQVLNGKQSTLVFSLNTPSEGIIVIPPLGSIPFQYVYNQNITVTYQFLTQLAFQKTLDSQFASYKVLLDGEYELIGSVSSVLFTLSNQTSCFTETRLTFSKPDKWFSFEVEPAFCDIPVFTPFLEYIKDGKWLRIPIKPVQNDNNWSEGTEFSNVLTNFLMVKRYLLDPFSLHESGKYHQSEKDAYQQFLDEFENDHYVVIRLSLDYPVKSVTASVTSFATYYFSENQMECYDSMNIRAAINGNNIVFQTGFEGKINCLEVASTHHNYALAQSIKSKWNHAKLTLVIQYGMERIYIHKNISVIELVNSYTTAFDMQFDEIKKILDDSSLNATVQLFIDIFDANCNYLLDFNTPFIEVMRTCVSKRVVHQLKDTTTLVSQYINTQRCTRPQSQDTVISVFYKNELKHLYMFHTAESAILTKTTEFSCKNDVVNTFKQCEENRKFIMNSNNRDHVQFALTSQTELAEIQFMVIDSIQNTFGIAFVVFGVLIVIVVFIIVYVVVKAQQQ</sequence>
<evidence type="ECO:0000313" key="3">
    <source>
        <dbReference type="EMBL" id="CAL5985354.1"/>
    </source>
</evidence>
<proteinExistence type="predicted"/>
<dbReference type="EMBL" id="CATOUU010000834">
    <property type="protein sequence ID" value="CAI9952912.1"/>
    <property type="molecule type" value="Genomic_DNA"/>
</dbReference>
<reference evidence="2" key="1">
    <citation type="submission" date="2023-06" db="EMBL/GenBank/DDBJ databases">
        <authorList>
            <person name="Kurt Z."/>
        </authorList>
    </citation>
    <scope>NUCLEOTIDE SEQUENCE</scope>
</reference>
<evidence type="ECO:0000313" key="4">
    <source>
        <dbReference type="Proteomes" id="UP001642409"/>
    </source>
</evidence>
<organism evidence="2">
    <name type="scientific">Hexamita inflata</name>
    <dbReference type="NCBI Taxonomy" id="28002"/>
    <lineage>
        <taxon>Eukaryota</taxon>
        <taxon>Metamonada</taxon>
        <taxon>Diplomonadida</taxon>
        <taxon>Hexamitidae</taxon>
        <taxon>Hexamitinae</taxon>
        <taxon>Hexamita</taxon>
    </lineage>
</organism>
<keyword evidence="1" id="KW-1133">Transmembrane helix</keyword>
<protein>
    <submittedName>
        <fullName evidence="2">Uncharacterized protein</fullName>
    </submittedName>
</protein>
<dbReference type="AlphaFoldDB" id="A0AA86QBC1"/>
<evidence type="ECO:0000313" key="2">
    <source>
        <dbReference type="EMBL" id="CAI9952912.1"/>
    </source>
</evidence>
<reference evidence="3 4" key="2">
    <citation type="submission" date="2024-07" db="EMBL/GenBank/DDBJ databases">
        <authorList>
            <person name="Akdeniz Z."/>
        </authorList>
    </citation>
    <scope>NUCLEOTIDE SEQUENCE [LARGE SCALE GENOMIC DNA]</scope>
</reference>
<keyword evidence="1" id="KW-0472">Membrane</keyword>
<accession>A0AA86QBC1</accession>
<name>A0AA86QBC1_9EUKA</name>
<evidence type="ECO:0000256" key="1">
    <source>
        <dbReference type="SAM" id="Phobius"/>
    </source>
</evidence>
<keyword evidence="1" id="KW-0812">Transmembrane</keyword>
<keyword evidence="4" id="KW-1185">Reference proteome</keyword>